<feature type="signal peptide" evidence="1">
    <location>
        <begin position="1"/>
        <end position="24"/>
    </location>
</feature>
<dbReference type="Proteomes" id="UP000748531">
    <property type="component" value="Unassembled WGS sequence"/>
</dbReference>
<protein>
    <recommendedName>
        <fullName evidence="4">Secreted protein</fullName>
    </recommendedName>
</protein>
<dbReference type="EMBL" id="LUCH01008805">
    <property type="protein sequence ID" value="KAF5396223.1"/>
    <property type="molecule type" value="Genomic_DNA"/>
</dbReference>
<organism evidence="2 3">
    <name type="scientific">Paragonimus heterotremus</name>
    <dbReference type="NCBI Taxonomy" id="100268"/>
    <lineage>
        <taxon>Eukaryota</taxon>
        <taxon>Metazoa</taxon>
        <taxon>Spiralia</taxon>
        <taxon>Lophotrochozoa</taxon>
        <taxon>Platyhelminthes</taxon>
        <taxon>Trematoda</taxon>
        <taxon>Digenea</taxon>
        <taxon>Plagiorchiida</taxon>
        <taxon>Troglotremata</taxon>
        <taxon>Troglotrematidae</taxon>
        <taxon>Paragonimus</taxon>
    </lineage>
</organism>
<keyword evidence="1" id="KW-0732">Signal</keyword>
<evidence type="ECO:0000256" key="1">
    <source>
        <dbReference type="SAM" id="SignalP"/>
    </source>
</evidence>
<dbReference type="PROSITE" id="PS51257">
    <property type="entry name" value="PROKAR_LIPOPROTEIN"/>
    <property type="match status" value="1"/>
</dbReference>
<feature type="chain" id="PRO_5035185873" description="Secreted protein" evidence="1">
    <location>
        <begin position="25"/>
        <end position="116"/>
    </location>
</feature>
<evidence type="ECO:0000313" key="3">
    <source>
        <dbReference type="Proteomes" id="UP000748531"/>
    </source>
</evidence>
<gene>
    <name evidence="2" type="ORF">PHET_10831</name>
</gene>
<name>A0A8J4T1E4_9TREM</name>
<proteinExistence type="predicted"/>
<accession>A0A8J4T1E4</accession>
<dbReference type="AlphaFoldDB" id="A0A8J4T1E4"/>
<sequence length="116" mass="13254">MRDSYRLLTFCLVLLSCQIPCAISVVRGLYSALTIDDCGPSEFCSIRNNSTVSVRFYFWSTVGWPLVHSVVQFNGKFVDIVFCSRQHQQLNNMHATCPPITILNVFKLVYGKHYAR</sequence>
<evidence type="ECO:0008006" key="4">
    <source>
        <dbReference type="Google" id="ProtNLM"/>
    </source>
</evidence>
<comment type="caution">
    <text evidence="2">The sequence shown here is derived from an EMBL/GenBank/DDBJ whole genome shotgun (WGS) entry which is preliminary data.</text>
</comment>
<evidence type="ECO:0000313" key="2">
    <source>
        <dbReference type="EMBL" id="KAF5396223.1"/>
    </source>
</evidence>
<reference evidence="2" key="1">
    <citation type="submission" date="2019-05" db="EMBL/GenBank/DDBJ databases">
        <title>Annotation for the trematode Paragonimus heterotremus.</title>
        <authorList>
            <person name="Choi Y.-J."/>
        </authorList>
    </citation>
    <scope>NUCLEOTIDE SEQUENCE</scope>
    <source>
        <strain evidence="2">LC</strain>
    </source>
</reference>
<keyword evidence="3" id="KW-1185">Reference proteome</keyword>